<dbReference type="Proteomes" id="UP000268162">
    <property type="component" value="Unassembled WGS sequence"/>
</dbReference>
<protein>
    <submittedName>
        <fullName evidence="2">Uncharacterized protein</fullName>
    </submittedName>
</protein>
<evidence type="ECO:0000256" key="1">
    <source>
        <dbReference type="SAM" id="MobiDB-lite"/>
    </source>
</evidence>
<feature type="compositionally biased region" description="Polar residues" evidence="1">
    <location>
        <begin position="1"/>
        <end position="11"/>
    </location>
</feature>
<proteinExistence type="predicted"/>
<dbReference type="AlphaFoldDB" id="A0A4P9ZMP7"/>
<reference evidence="3" key="1">
    <citation type="journal article" date="2018" name="Nat. Microbiol.">
        <title>Leveraging single-cell genomics to expand the fungal tree of life.</title>
        <authorList>
            <person name="Ahrendt S.R."/>
            <person name="Quandt C.A."/>
            <person name="Ciobanu D."/>
            <person name="Clum A."/>
            <person name="Salamov A."/>
            <person name="Andreopoulos B."/>
            <person name="Cheng J.F."/>
            <person name="Woyke T."/>
            <person name="Pelin A."/>
            <person name="Henrissat B."/>
            <person name="Reynolds N.K."/>
            <person name="Benny G.L."/>
            <person name="Smith M.E."/>
            <person name="James T.Y."/>
            <person name="Grigoriev I.V."/>
        </authorList>
    </citation>
    <scope>NUCLEOTIDE SEQUENCE [LARGE SCALE GENOMIC DNA]</scope>
    <source>
        <strain evidence="3">RSA 468</strain>
    </source>
</reference>
<feature type="region of interest" description="Disordered" evidence="1">
    <location>
        <begin position="36"/>
        <end position="61"/>
    </location>
</feature>
<sequence>VANHFSPSSIASEPARTDALANEPANAERLVDQFPENYANSPGITPHPESASNGLEMSIHNTPNDDTIDTTNHISSSFVASEPALTDALVVNPAHAELLDDLFSNLLAISSHFQLASNGLKMSMFNSPDSDTTTMASHLASFSIASEPAPTGALVVNPANAELLVDLFSNLLAMSSHLQLASNSLEMFMFNTSDDNTNGMASHISASSVTLDPAPTETLVCDSANAEHLVDQLPENYVNSPIISSPSEIARNGLEMSMYNSPDDDTTTTAEHISLLSVGSIPTLIGTLASNISQDSVNALAISSNIRFADNSLGIPVLTSSTDVTGAAMIPVASASASNPISINTYTYDPDDDAHSECKFAQGYTDMIADLSDIKLTNSEFHSHVSGIPSTTAEFSRASTVTPEPAPTNSGHSFEDNAINSITDVFGPVPSSPMMTNHIVIPIPSPTNTADLVDETYNLSLEGSLAEIGHPDLPEDWFQIDLQSNDDLDNDDKNPDCITTVQCLKSWFAKWKG</sequence>
<feature type="non-terminal residue" evidence="2">
    <location>
        <position position="1"/>
    </location>
</feature>
<feature type="region of interest" description="Disordered" evidence="1">
    <location>
        <begin position="394"/>
        <end position="414"/>
    </location>
</feature>
<gene>
    <name evidence="2" type="ORF">BJ085DRAFT_39964</name>
</gene>
<accession>A0A4P9ZMP7</accession>
<organism evidence="2 3">
    <name type="scientific">Dimargaris cristalligena</name>
    <dbReference type="NCBI Taxonomy" id="215637"/>
    <lineage>
        <taxon>Eukaryota</taxon>
        <taxon>Fungi</taxon>
        <taxon>Fungi incertae sedis</taxon>
        <taxon>Zoopagomycota</taxon>
        <taxon>Kickxellomycotina</taxon>
        <taxon>Dimargaritomycetes</taxon>
        <taxon>Dimargaritales</taxon>
        <taxon>Dimargaritaceae</taxon>
        <taxon>Dimargaris</taxon>
    </lineage>
</organism>
<keyword evidence="3" id="KW-1185">Reference proteome</keyword>
<dbReference type="EMBL" id="ML003508">
    <property type="protein sequence ID" value="RKP33861.1"/>
    <property type="molecule type" value="Genomic_DNA"/>
</dbReference>
<feature type="region of interest" description="Disordered" evidence="1">
    <location>
        <begin position="1"/>
        <end position="23"/>
    </location>
</feature>
<evidence type="ECO:0000313" key="2">
    <source>
        <dbReference type="EMBL" id="RKP33861.1"/>
    </source>
</evidence>
<evidence type="ECO:0000313" key="3">
    <source>
        <dbReference type="Proteomes" id="UP000268162"/>
    </source>
</evidence>
<name>A0A4P9ZMP7_9FUNG</name>